<organism evidence="1 2">
    <name type="scientific">Burkholderia contaminans</name>
    <dbReference type="NCBI Taxonomy" id="488447"/>
    <lineage>
        <taxon>Bacteria</taxon>
        <taxon>Pseudomonadati</taxon>
        <taxon>Pseudomonadota</taxon>
        <taxon>Betaproteobacteria</taxon>
        <taxon>Burkholderiales</taxon>
        <taxon>Burkholderiaceae</taxon>
        <taxon>Burkholderia</taxon>
        <taxon>Burkholderia cepacia complex</taxon>
    </lineage>
</organism>
<evidence type="ECO:0000313" key="1">
    <source>
        <dbReference type="EMBL" id="RQT03172.1"/>
    </source>
</evidence>
<dbReference type="Proteomes" id="UP000277921">
    <property type="component" value="Unassembled WGS sequence"/>
</dbReference>
<protein>
    <submittedName>
        <fullName evidence="1">Uncharacterized protein</fullName>
    </submittedName>
</protein>
<name>A0A3N8NV71_9BURK</name>
<evidence type="ECO:0000313" key="2">
    <source>
        <dbReference type="Proteomes" id="UP000277921"/>
    </source>
</evidence>
<accession>A0A3N8NV71</accession>
<comment type="caution">
    <text evidence="1">The sequence shown here is derived from an EMBL/GenBank/DDBJ whole genome shotgun (WGS) entry which is preliminary data.</text>
</comment>
<sequence length="88" mass="9995">MSLSKNAQRQRSWLARHAADRWRTTLALVRSVGANVDREREAVGVTRTAYIGAALLAMESLTPGERQAFLRRYADLHGESAKRNQWSR</sequence>
<proteinExistence type="predicted"/>
<dbReference type="RefSeq" id="WP_060043521.1">
    <property type="nucleotide sequence ID" value="NZ_QTQV01000047.1"/>
</dbReference>
<dbReference type="AlphaFoldDB" id="A0A3N8NV71"/>
<dbReference type="EMBL" id="QTQV01000047">
    <property type="protein sequence ID" value="RQT03172.1"/>
    <property type="molecule type" value="Genomic_DNA"/>
</dbReference>
<reference evidence="1 2" key="1">
    <citation type="submission" date="2018-08" db="EMBL/GenBank/DDBJ databases">
        <title>Comparative analysis of Burkholderia isolates from Puerto Rico.</title>
        <authorList>
            <person name="Hall C."/>
            <person name="Sahl J."/>
            <person name="Wagner D."/>
        </authorList>
    </citation>
    <scope>NUCLEOTIDE SEQUENCE [LARGE SCALE GENOMIC DNA]</scope>
    <source>
        <strain evidence="1 2">Bp9025</strain>
    </source>
</reference>
<gene>
    <name evidence="1" type="ORF">DF051_38480</name>
</gene>